<protein>
    <submittedName>
        <fullName evidence="1">Uncharacterized protein</fullName>
    </submittedName>
</protein>
<dbReference type="AlphaFoldDB" id="A0A2H9ZTD6"/>
<keyword evidence="2" id="KW-1185">Reference proteome</keyword>
<accession>A0A2H9ZTD6</accession>
<reference evidence="1 2" key="1">
    <citation type="journal article" date="2017" name="Nature">
        <title>The Apostasia genome and the evolution of orchids.</title>
        <authorList>
            <person name="Zhang G.Q."/>
            <person name="Liu K.W."/>
            <person name="Li Z."/>
            <person name="Lohaus R."/>
            <person name="Hsiao Y.Y."/>
            <person name="Niu S.C."/>
            <person name="Wang J.Y."/>
            <person name="Lin Y.C."/>
            <person name="Xu Q."/>
            <person name="Chen L.J."/>
            <person name="Yoshida K."/>
            <person name="Fujiwara S."/>
            <person name="Wang Z.W."/>
            <person name="Zhang Y.Q."/>
            <person name="Mitsuda N."/>
            <person name="Wang M."/>
            <person name="Liu G.H."/>
            <person name="Pecoraro L."/>
            <person name="Huang H.X."/>
            <person name="Xiao X.J."/>
            <person name="Lin M."/>
            <person name="Wu X.Y."/>
            <person name="Wu W.L."/>
            <person name="Chen Y.Y."/>
            <person name="Chang S.B."/>
            <person name="Sakamoto S."/>
            <person name="Ohme-Takagi M."/>
            <person name="Yagi M."/>
            <person name="Zeng S.J."/>
            <person name="Shen C.Y."/>
            <person name="Yeh C.M."/>
            <person name="Luo Y.B."/>
            <person name="Tsai W.C."/>
            <person name="Van de Peer Y."/>
            <person name="Liu Z.J."/>
        </authorList>
    </citation>
    <scope>NUCLEOTIDE SEQUENCE [LARGE SCALE GENOMIC DNA]</scope>
    <source>
        <strain evidence="2">cv. Shenzhen</strain>
        <tissue evidence="1">Stem</tissue>
    </source>
</reference>
<name>A0A2H9ZTD6_9ASPA</name>
<proteinExistence type="predicted"/>
<evidence type="ECO:0000313" key="2">
    <source>
        <dbReference type="Proteomes" id="UP000236161"/>
    </source>
</evidence>
<dbReference type="EMBL" id="KZ454132">
    <property type="protein sequence ID" value="PKA46549.1"/>
    <property type="molecule type" value="Genomic_DNA"/>
</dbReference>
<evidence type="ECO:0000313" key="1">
    <source>
        <dbReference type="EMBL" id="PKA46549.1"/>
    </source>
</evidence>
<sequence length="99" mass="10770">MSTTTQCIDGAGGDKSGGVAALQESFSCTIGVDFSQRRQTGLLCRVAPICSLLEIKETRRGRAVKRWNRHEAKQSMAIEGSSNVVSTNDEMELYLLCSL</sequence>
<organism evidence="1 2">
    <name type="scientific">Apostasia shenzhenica</name>
    <dbReference type="NCBI Taxonomy" id="1088818"/>
    <lineage>
        <taxon>Eukaryota</taxon>
        <taxon>Viridiplantae</taxon>
        <taxon>Streptophyta</taxon>
        <taxon>Embryophyta</taxon>
        <taxon>Tracheophyta</taxon>
        <taxon>Spermatophyta</taxon>
        <taxon>Magnoliopsida</taxon>
        <taxon>Liliopsida</taxon>
        <taxon>Asparagales</taxon>
        <taxon>Orchidaceae</taxon>
        <taxon>Apostasioideae</taxon>
        <taxon>Apostasia</taxon>
    </lineage>
</organism>
<gene>
    <name evidence="1" type="ORF">AXF42_Ash012682</name>
</gene>
<dbReference type="Proteomes" id="UP000236161">
    <property type="component" value="Unassembled WGS sequence"/>
</dbReference>